<protein>
    <submittedName>
        <fullName evidence="6">FAD-binding domain-containing protein</fullName>
    </submittedName>
</protein>
<evidence type="ECO:0000256" key="4">
    <source>
        <dbReference type="ARBA" id="ARBA00023002"/>
    </source>
</evidence>
<proteinExistence type="inferred from homology"/>
<dbReference type="PANTHER" id="PTHR42973">
    <property type="entry name" value="BINDING OXIDOREDUCTASE, PUTATIVE (AFU_ORTHOLOGUE AFUA_1G17690)-RELATED"/>
    <property type="match status" value="1"/>
</dbReference>
<sequence>MVNASCCAQLAKIFGPQVLYPLSDAYLAAQQSYWSIQESRIGPACFFAPQSAPDVAQAVSILVGTEHCEFAIRGQSHAPAEGFANIQNGVTIDMRALNSVALDAGRTKASVGAGASWQDIYTYLDAYNVSVAGGRNGAVGVGGLLLGGGISYFAPRVGWACDNVVNFEIALASGQLINANATFNQDLFKALKGGGNNFGIVTRFDLATFNQGPILAGPISSPFSEREAVFKAFSDLADARNYDQYASLVLGLTWKPSSYWQDITTTAIHTKPDADPTVYKDFLAVPGTTQSLKTTKLSTFSNETATPPLSWQFHTATYSVSASLLSRIVDACNSTITTNPIPGFVLWQLAFEPLPTIITQFGAKTGGNVLGTTPADRNAIVLLLTAVWENYSASDATVKQAGDTMIRRANEIAREMGLLHGFRYMNYANPDQDPIASYGEDNVRYLSAVSRRYDPEGVFQSQVPGGFKLPKYV</sequence>
<keyword evidence="4" id="KW-0560">Oxidoreductase</keyword>
<dbReference type="Pfam" id="PF01565">
    <property type="entry name" value="FAD_binding_4"/>
    <property type="match status" value="1"/>
</dbReference>
<dbReference type="InterPro" id="IPR050416">
    <property type="entry name" value="FAD-linked_Oxidoreductase"/>
</dbReference>
<feature type="domain" description="FAD-binding PCMH-type" evidence="5">
    <location>
        <begin position="39"/>
        <end position="211"/>
    </location>
</feature>
<dbReference type="AlphaFoldDB" id="A0A9P4QID7"/>
<gene>
    <name evidence="6" type="ORF">EJ04DRAFT_504975</name>
</gene>
<evidence type="ECO:0000313" key="7">
    <source>
        <dbReference type="Proteomes" id="UP000799444"/>
    </source>
</evidence>
<dbReference type="GO" id="GO:0016491">
    <property type="term" value="F:oxidoreductase activity"/>
    <property type="evidence" value="ECO:0007669"/>
    <property type="project" value="UniProtKB-KW"/>
</dbReference>
<dbReference type="SUPFAM" id="SSF56176">
    <property type="entry name" value="FAD-binding/transporter-associated domain-like"/>
    <property type="match status" value="1"/>
</dbReference>
<dbReference type="EMBL" id="ML996306">
    <property type="protein sequence ID" value="KAF2727877.1"/>
    <property type="molecule type" value="Genomic_DNA"/>
</dbReference>
<evidence type="ECO:0000256" key="2">
    <source>
        <dbReference type="ARBA" id="ARBA00022630"/>
    </source>
</evidence>
<keyword evidence="7" id="KW-1185">Reference proteome</keyword>
<dbReference type="InterPro" id="IPR006094">
    <property type="entry name" value="Oxid_FAD_bind_N"/>
</dbReference>
<comment type="caution">
    <text evidence="6">The sequence shown here is derived from an EMBL/GenBank/DDBJ whole genome shotgun (WGS) entry which is preliminary data.</text>
</comment>
<dbReference type="Proteomes" id="UP000799444">
    <property type="component" value="Unassembled WGS sequence"/>
</dbReference>
<keyword evidence="3" id="KW-0274">FAD</keyword>
<comment type="similarity">
    <text evidence="1">Belongs to the oxygen-dependent FAD-linked oxidoreductase family.</text>
</comment>
<organism evidence="6 7">
    <name type="scientific">Polyplosphaeria fusca</name>
    <dbReference type="NCBI Taxonomy" id="682080"/>
    <lineage>
        <taxon>Eukaryota</taxon>
        <taxon>Fungi</taxon>
        <taxon>Dikarya</taxon>
        <taxon>Ascomycota</taxon>
        <taxon>Pezizomycotina</taxon>
        <taxon>Dothideomycetes</taxon>
        <taxon>Pleosporomycetidae</taxon>
        <taxon>Pleosporales</taxon>
        <taxon>Tetraplosphaeriaceae</taxon>
        <taxon>Polyplosphaeria</taxon>
    </lineage>
</organism>
<evidence type="ECO:0000259" key="5">
    <source>
        <dbReference type="PROSITE" id="PS51387"/>
    </source>
</evidence>
<dbReference type="InterPro" id="IPR016169">
    <property type="entry name" value="FAD-bd_PCMH_sub2"/>
</dbReference>
<dbReference type="Gene3D" id="3.30.465.10">
    <property type="match status" value="1"/>
</dbReference>
<accession>A0A9P4QID7</accession>
<dbReference type="PROSITE" id="PS51387">
    <property type="entry name" value="FAD_PCMH"/>
    <property type="match status" value="1"/>
</dbReference>
<keyword evidence="2" id="KW-0285">Flavoprotein</keyword>
<evidence type="ECO:0000256" key="1">
    <source>
        <dbReference type="ARBA" id="ARBA00005466"/>
    </source>
</evidence>
<dbReference type="OrthoDB" id="2151789at2759"/>
<dbReference type="InterPro" id="IPR016166">
    <property type="entry name" value="FAD-bd_PCMH"/>
</dbReference>
<evidence type="ECO:0000313" key="6">
    <source>
        <dbReference type="EMBL" id="KAF2727877.1"/>
    </source>
</evidence>
<reference evidence="6" key="1">
    <citation type="journal article" date="2020" name="Stud. Mycol.">
        <title>101 Dothideomycetes genomes: a test case for predicting lifestyles and emergence of pathogens.</title>
        <authorList>
            <person name="Haridas S."/>
            <person name="Albert R."/>
            <person name="Binder M."/>
            <person name="Bloem J."/>
            <person name="Labutti K."/>
            <person name="Salamov A."/>
            <person name="Andreopoulos B."/>
            <person name="Baker S."/>
            <person name="Barry K."/>
            <person name="Bills G."/>
            <person name="Bluhm B."/>
            <person name="Cannon C."/>
            <person name="Castanera R."/>
            <person name="Culley D."/>
            <person name="Daum C."/>
            <person name="Ezra D."/>
            <person name="Gonzalez J."/>
            <person name="Henrissat B."/>
            <person name="Kuo A."/>
            <person name="Liang C."/>
            <person name="Lipzen A."/>
            <person name="Lutzoni F."/>
            <person name="Magnuson J."/>
            <person name="Mondo S."/>
            <person name="Nolan M."/>
            <person name="Ohm R."/>
            <person name="Pangilinan J."/>
            <person name="Park H.-J."/>
            <person name="Ramirez L."/>
            <person name="Alfaro M."/>
            <person name="Sun H."/>
            <person name="Tritt A."/>
            <person name="Yoshinaga Y."/>
            <person name="Zwiers L.-H."/>
            <person name="Turgeon B."/>
            <person name="Goodwin S."/>
            <person name="Spatafora J."/>
            <person name="Crous P."/>
            <person name="Grigoriev I."/>
        </authorList>
    </citation>
    <scope>NUCLEOTIDE SEQUENCE</scope>
    <source>
        <strain evidence="6">CBS 125425</strain>
    </source>
</reference>
<name>A0A9P4QID7_9PLEO</name>
<evidence type="ECO:0000256" key="3">
    <source>
        <dbReference type="ARBA" id="ARBA00022827"/>
    </source>
</evidence>
<dbReference type="InterPro" id="IPR036318">
    <property type="entry name" value="FAD-bd_PCMH-like_sf"/>
</dbReference>
<dbReference type="GO" id="GO:0071949">
    <property type="term" value="F:FAD binding"/>
    <property type="evidence" value="ECO:0007669"/>
    <property type="project" value="InterPro"/>
</dbReference>
<dbReference type="PANTHER" id="PTHR42973:SF22">
    <property type="entry name" value="FAD-BINDING PCMH-TYPE DOMAIN-CONTAINING PROTEIN-RELATED"/>
    <property type="match status" value="1"/>
</dbReference>